<evidence type="ECO:0000313" key="5">
    <source>
        <dbReference type="EMBL" id="PWN92477.1"/>
    </source>
</evidence>
<name>A0A316YSU0_9BASI</name>
<dbReference type="GO" id="GO:0004343">
    <property type="term" value="F:glucosamine 6-phosphate N-acetyltransferase activity"/>
    <property type="evidence" value="ECO:0007669"/>
    <property type="project" value="UniProtKB-UniRule"/>
</dbReference>
<comment type="catalytic activity">
    <reaction evidence="3">
        <text>D-glucosamine 6-phosphate + acetyl-CoA = N-acetyl-D-glucosamine 6-phosphate + CoA + H(+)</text>
        <dbReference type="Rhea" id="RHEA:10292"/>
        <dbReference type="ChEBI" id="CHEBI:15378"/>
        <dbReference type="ChEBI" id="CHEBI:57287"/>
        <dbReference type="ChEBI" id="CHEBI:57288"/>
        <dbReference type="ChEBI" id="CHEBI:57513"/>
        <dbReference type="ChEBI" id="CHEBI:58725"/>
        <dbReference type="EC" id="2.3.1.4"/>
    </reaction>
</comment>
<dbReference type="UniPathway" id="UPA00113">
    <property type="reaction ID" value="UER00529"/>
</dbReference>
<keyword evidence="1 3" id="KW-0808">Transferase</keyword>
<protein>
    <recommendedName>
        <fullName evidence="3">Glucosamine 6-phosphate N-acetyltransferase</fullName>
        <ecNumber evidence="3">2.3.1.4</ecNumber>
    </recommendedName>
</protein>
<dbReference type="GeneID" id="37043330"/>
<evidence type="ECO:0000256" key="2">
    <source>
        <dbReference type="ARBA" id="ARBA00023315"/>
    </source>
</evidence>
<dbReference type="EC" id="2.3.1.4" evidence="3"/>
<comment type="similarity">
    <text evidence="3">Belongs to the acetyltransferase family. GNA1 subfamily.</text>
</comment>
<dbReference type="InterPro" id="IPR016181">
    <property type="entry name" value="Acyl_CoA_acyltransferase"/>
</dbReference>
<dbReference type="InterPro" id="IPR039143">
    <property type="entry name" value="GNPNAT1-like"/>
</dbReference>
<comment type="pathway">
    <text evidence="3">Nucleotide-sugar biosynthesis; UDP-N-acetyl-alpha-D-glucosamine biosynthesis; N-acetyl-alpha-D-glucosamine 1-phosphate from alpha-D-glucosamine 6-phosphate (route I): step 1/2.</text>
</comment>
<sequence>MSKLTPDSELELLFDAKLIPDEVKNVGDGLHLRPLSSTDYDRGHLRVLEALTKVPDPGRDAWLRQFQLMQQSKPAAYYTLAILDAATDEIVAVGSLFIEYKFIRGLGACGHIEDIAVDPKTQGKGLGKKLIRALTGLSEALGTYKVILDCSEDNKPFYEKCEYKLVGVQMAKYAAHVQK</sequence>
<dbReference type="CDD" id="cd04301">
    <property type="entry name" value="NAT_SF"/>
    <property type="match status" value="1"/>
</dbReference>
<dbReference type="RefSeq" id="XP_025379675.1">
    <property type="nucleotide sequence ID" value="XM_025521414.1"/>
</dbReference>
<dbReference type="EMBL" id="KZ819635">
    <property type="protein sequence ID" value="PWN92477.1"/>
    <property type="molecule type" value="Genomic_DNA"/>
</dbReference>
<keyword evidence="2 3" id="KW-0012">Acyltransferase</keyword>
<dbReference type="AlphaFoldDB" id="A0A316YSU0"/>
<dbReference type="FunFam" id="3.40.630.30:FF:000043">
    <property type="entry name" value="Glucosamine 6-phosphate N-acetyltransferase"/>
    <property type="match status" value="1"/>
</dbReference>
<proteinExistence type="inferred from homology"/>
<evidence type="ECO:0000259" key="4">
    <source>
        <dbReference type="PROSITE" id="PS51186"/>
    </source>
</evidence>
<dbReference type="PANTHER" id="PTHR13355:SF11">
    <property type="entry name" value="GLUCOSAMINE 6-PHOSPHATE N-ACETYLTRANSFERASE"/>
    <property type="match status" value="1"/>
</dbReference>
<evidence type="ECO:0000313" key="6">
    <source>
        <dbReference type="Proteomes" id="UP000245768"/>
    </source>
</evidence>
<dbReference type="PROSITE" id="PS51186">
    <property type="entry name" value="GNAT"/>
    <property type="match status" value="1"/>
</dbReference>
<dbReference type="InParanoid" id="A0A316YSU0"/>
<reference evidence="5 6" key="1">
    <citation type="journal article" date="2018" name="Mol. Biol. Evol.">
        <title>Broad Genomic Sampling Reveals a Smut Pathogenic Ancestry of the Fungal Clade Ustilaginomycotina.</title>
        <authorList>
            <person name="Kijpornyongpan T."/>
            <person name="Mondo S.J."/>
            <person name="Barry K."/>
            <person name="Sandor L."/>
            <person name="Lee J."/>
            <person name="Lipzen A."/>
            <person name="Pangilinan J."/>
            <person name="LaButti K."/>
            <person name="Hainaut M."/>
            <person name="Henrissat B."/>
            <person name="Grigoriev I.V."/>
            <person name="Spatafora J.W."/>
            <person name="Aime M.C."/>
        </authorList>
    </citation>
    <scope>NUCLEOTIDE SEQUENCE [LARGE SCALE GENOMIC DNA]</scope>
    <source>
        <strain evidence="5 6">MCA 4198</strain>
    </source>
</reference>
<dbReference type="FunCoup" id="A0A316YSU0">
    <property type="interactions" value="127"/>
</dbReference>
<dbReference type="Gene3D" id="3.40.630.30">
    <property type="match status" value="1"/>
</dbReference>
<dbReference type="STRING" id="215250.A0A316YSU0"/>
<dbReference type="GO" id="GO:0006048">
    <property type="term" value="P:UDP-N-acetylglucosamine biosynthetic process"/>
    <property type="evidence" value="ECO:0007669"/>
    <property type="project" value="UniProtKB-UniRule"/>
</dbReference>
<dbReference type="Proteomes" id="UP000245768">
    <property type="component" value="Unassembled WGS sequence"/>
</dbReference>
<accession>A0A316YSU0</accession>
<organism evidence="5 6">
    <name type="scientific">Acaromyces ingoldii</name>
    <dbReference type="NCBI Taxonomy" id="215250"/>
    <lineage>
        <taxon>Eukaryota</taxon>
        <taxon>Fungi</taxon>
        <taxon>Dikarya</taxon>
        <taxon>Basidiomycota</taxon>
        <taxon>Ustilaginomycotina</taxon>
        <taxon>Exobasidiomycetes</taxon>
        <taxon>Exobasidiales</taxon>
        <taxon>Cryptobasidiaceae</taxon>
        <taxon>Acaromyces</taxon>
    </lineage>
</organism>
<evidence type="ECO:0000256" key="1">
    <source>
        <dbReference type="ARBA" id="ARBA00022679"/>
    </source>
</evidence>
<keyword evidence="6" id="KW-1185">Reference proteome</keyword>
<dbReference type="SUPFAM" id="SSF55729">
    <property type="entry name" value="Acyl-CoA N-acyltransferases (Nat)"/>
    <property type="match status" value="1"/>
</dbReference>
<dbReference type="Pfam" id="PF00583">
    <property type="entry name" value="Acetyltransf_1"/>
    <property type="match status" value="1"/>
</dbReference>
<evidence type="ECO:0000256" key="3">
    <source>
        <dbReference type="RuleBase" id="RU365086"/>
    </source>
</evidence>
<gene>
    <name evidence="5" type="ORF">FA10DRAFT_266235</name>
</gene>
<feature type="domain" description="N-acetyltransferase" evidence="4">
    <location>
        <begin position="30"/>
        <end position="179"/>
    </location>
</feature>
<dbReference type="OrthoDB" id="10039976at2759"/>
<dbReference type="PANTHER" id="PTHR13355">
    <property type="entry name" value="GLUCOSAMINE 6-PHOSPHATE N-ACETYLTRANSFERASE"/>
    <property type="match status" value="1"/>
</dbReference>
<dbReference type="InterPro" id="IPR000182">
    <property type="entry name" value="GNAT_dom"/>
</dbReference>